<evidence type="ECO:0000313" key="3">
    <source>
        <dbReference type="Proteomes" id="UP000018934"/>
    </source>
</evidence>
<evidence type="ECO:0000313" key="2">
    <source>
        <dbReference type="EMBL" id="AHF10436.1"/>
    </source>
</evidence>
<feature type="transmembrane region" description="Helical" evidence="1">
    <location>
        <begin position="187"/>
        <end position="208"/>
    </location>
</feature>
<organism evidence="2 3">
    <name type="scientific">Dehalobacter restrictus (strain DSM 9455 / PER-K23)</name>
    <dbReference type="NCBI Taxonomy" id="871738"/>
    <lineage>
        <taxon>Bacteria</taxon>
        <taxon>Bacillati</taxon>
        <taxon>Bacillota</taxon>
        <taxon>Clostridia</taxon>
        <taxon>Eubacteriales</taxon>
        <taxon>Desulfitobacteriaceae</taxon>
        <taxon>Dehalobacter</taxon>
    </lineage>
</organism>
<evidence type="ECO:0000256" key="1">
    <source>
        <dbReference type="SAM" id="Phobius"/>
    </source>
</evidence>
<proteinExistence type="predicted"/>
<feature type="transmembrane region" description="Helical" evidence="1">
    <location>
        <begin position="71"/>
        <end position="95"/>
    </location>
</feature>
<dbReference type="EMBL" id="CP007033">
    <property type="protein sequence ID" value="AHF10436.1"/>
    <property type="molecule type" value="Genomic_DNA"/>
</dbReference>
<dbReference type="Pfam" id="PF12679">
    <property type="entry name" value="ABC2_membrane_2"/>
    <property type="match status" value="1"/>
</dbReference>
<keyword evidence="1" id="KW-0472">Membrane</keyword>
<keyword evidence="1" id="KW-0812">Transmembrane</keyword>
<gene>
    <name evidence="2" type="ORF">DEHRE_10405</name>
</gene>
<keyword evidence="3" id="KW-1185">Reference proteome</keyword>
<protein>
    <submittedName>
        <fullName evidence="2">ABC transporter permease</fullName>
    </submittedName>
</protein>
<keyword evidence="1" id="KW-1133">Transmembrane helix</keyword>
<dbReference type="RefSeq" id="WP_025205939.1">
    <property type="nucleotide sequence ID" value="NZ_CP007033.1"/>
</dbReference>
<sequence length="264" mass="29424">MNIVLHELKAYRKSIIIWACSMTLLAVLYIFLFKGLGHDIENFKAFLNNMPDVIKKSFNIFIDSISTLEGFYSFVFSFVVLCGAIQAMNLGTAIVSKEMRDRTADFLMTKPVSRSYIMTSKLIAAFSALVMTNIIYLGLTVSAAVALVGTFNLKVFFMISVTMFFVQLIFMALGVLISVMAGRIKSVISVSLSTVFGFYILGSLGSFLGEEKVRYFSPFRYFDTAYIIKHAAYEVSFVVIGIVFIIAAIAGSYLVYLKKDIHVA</sequence>
<dbReference type="PANTHER" id="PTHR43471">
    <property type="entry name" value="ABC TRANSPORTER PERMEASE"/>
    <property type="match status" value="1"/>
</dbReference>
<name>A0ABM5P6X1_DEHRP</name>
<feature type="transmembrane region" description="Helical" evidence="1">
    <location>
        <begin position="155"/>
        <end position="180"/>
    </location>
</feature>
<accession>A0ABM5P6X1</accession>
<reference evidence="2 3" key="1">
    <citation type="journal article" date="2013" name="Stand. Genomic Sci.">
        <title>Complete genome sequence of Dehalobacter restrictus PER-K23(T.).</title>
        <authorList>
            <person name="Kruse T."/>
            <person name="Maillard J."/>
            <person name="Goodwin L."/>
            <person name="Woyke T."/>
            <person name="Teshima H."/>
            <person name="Bruce D."/>
            <person name="Detter C."/>
            <person name="Tapia R."/>
            <person name="Han C."/>
            <person name="Huntemann M."/>
            <person name="Wei C.L."/>
            <person name="Han J."/>
            <person name="Chen A."/>
            <person name="Kyrpides N."/>
            <person name="Szeto E."/>
            <person name="Markowitz V."/>
            <person name="Ivanova N."/>
            <person name="Pagani I."/>
            <person name="Pati A."/>
            <person name="Pitluck S."/>
            <person name="Nolan M."/>
            <person name="Holliger C."/>
            <person name="Smidt H."/>
        </authorList>
    </citation>
    <scope>NUCLEOTIDE SEQUENCE [LARGE SCALE GENOMIC DNA]</scope>
    <source>
        <strain evidence="3">DSM 9455</strain>
    </source>
</reference>
<dbReference type="PANTHER" id="PTHR43471:SF12">
    <property type="entry name" value="HYPOTHETICAL MEMBRANE PROTEIN, CONSERVED"/>
    <property type="match status" value="1"/>
</dbReference>
<feature type="transmembrane region" description="Helical" evidence="1">
    <location>
        <begin position="15"/>
        <end position="33"/>
    </location>
</feature>
<dbReference type="Proteomes" id="UP000018934">
    <property type="component" value="Chromosome"/>
</dbReference>
<feature type="transmembrane region" description="Helical" evidence="1">
    <location>
        <begin position="235"/>
        <end position="256"/>
    </location>
</feature>
<feature type="transmembrane region" description="Helical" evidence="1">
    <location>
        <begin position="116"/>
        <end position="149"/>
    </location>
</feature>